<evidence type="ECO:0000256" key="1">
    <source>
        <dbReference type="SAM" id="MobiDB-lite"/>
    </source>
</evidence>
<keyword evidence="2" id="KW-0812">Transmembrane</keyword>
<proteinExistence type="predicted"/>
<feature type="region of interest" description="Disordered" evidence="1">
    <location>
        <begin position="1"/>
        <end position="34"/>
    </location>
</feature>
<keyword evidence="2" id="KW-0472">Membrane</keyword>
<dbReference type="AlphaFoldDB" id="A0A8B8AQN2"/>
<keyword evidence="3" id="KW-1185">Reference proteome</keyword>
<reference evidence="4" key="2">
    <citation type="submission" date="2025-08" db="UniProtKB">
        <authorList>
            <consortium name="RefSeq"/>
        </authorList>
    </citation>
    <scope>IDENTIFICATION</scope>
    <source>
        <tissue evidence="4">Whole sample</tissue>
    </source>
</reference>
<protein>
    <submittedName>
        <fullName evidence="4">Uncharacterized protein LOC111104056 isoform X1</fullName>
    </submittedName>
</protein>
<feature type="compositionally biased region" description="Polar residues" evidence="1">
    <location>
        <begin position="1"/>
        <end position="18"/>
    </location>
</feature>
<dbReference type="GeneID" id="111104056"/>
<name>A0A8B8AQN2_CRAVI</name>
<feature type="compositionally biased region" description="Polar residues" evidence="1">
    <location>
        <begin position="103"/>
        <end position="113"/>
    </location>
</feature>
<evidence type="ECO:0000313" key="3">
    <source>
        <dbReference type="Proteomes" id="UP000694844"/>
    </source>
</evidence>
<dbReference type="RefSeq" id="XP_022293480.1">
    <property type="nucleotide sequence ID" value="XM_022437772.1"/>
</dbReference>
<organism evidence="3 4">
    <name type="scientific">Crassostrea virginica</name>
    <name type="common">Eastern oyster</name>
    <dbReference type="NCBI Taxonomy" id="6565"/>
    <lineage>
        <taxon>Eukaryota</taxon>
        <taxon>Metazoa</taxon>
        <taxon>Spiralia</taxon>
        <taxon>Lophotrochozoa</taxon>
        <taxon>Mollusca</taxon>
        <taxon>Bivalvia</taxon>
        <taxon>Autobranchia</taxon>
        <taxon>Pteriomorphia</taxon>
        <taxon>Ostreida</taxon>
        <taxon>Ostreoidea</taxon>
        <taxon>Ostreidae</taxon>
        <taxon>Crassostrea</taxon>
    </lineage>
</organism>
<evidence type="ECO:0000256" key="2">
    <source>
        <dbReference type="SAM" id="Phobius"/>
    </source>
</evidence>
<gene>
    <name evidence="4" type="primary">LOC111104056</name>
</gene>
<dbReference type="Proteomes" id="UP000694844">
    <property type="component" value="Chromosome 1"/>
</dbReference>
<evidence type="ECO:0000313" key="4">
    <source>
        <dbReference type="RefSeq" id="XP_022293480.1"/>
    </source>
</evidence>
<feature type="compositionally biased region" description="Basic and acidic residues" evidence="1">
    <location>
        <begin position="73"/>
        <end position="83"/>
    </location>
</feature>
<keyword evidence="2" id="KW-1133">Transmembrane helix</keyword>
<feature type="region of interest" description="Disordered" evidence="1">
    <location>
        <begin position="50"/>
        <end position="127"/>
    </location>
</feature>
<sequence>MSMQGNKTVGPFSTTEVSLPSKATVMSEGRPGLAEYDNHGFMTVKVSIKEKTQTRTQLRLPEPSPDYPTTSDQKIHIDPETNHTLDLGDSNDSGATSGYERIQNASAGDQKQIPQEPLPDYPSGSEKEIIPRNFPRALAYNSGIFRSPFCKSTKSTILAIEDDPRYNAQELKQKKKRCGWKFCFYTLWIILFLGISGIVAFTVISKEKTDDVESLTNSFPEKLQGQDEKIRNVNHSIVQAVNTLNGALKSFKIGSQRESGMNFSNVTEKLFNE</sequence>
<dbReference type="KEGG" id="cvn:111104056"/>
<accession>A0A8B8AQN2</accession>
<reference evidence="3" key="1">
    <citation type="submission" date="2024-06" db="UniProtKB">
        <authorList>
            <consortium name="RefSeq"/>
        </authorList>
    </citation>
    <scope>NUCLEOTIDE SEQUENCE [LARGE SCALE GENOMIC DNA]</scope>
</reference>
<feature type="transmembrane region" description="Helical" evidence="2">
    <location>
        <begin position="182"/>
        <end position="204"/>
    </location>
</feature>